<dbReference type="SMART" id="SM00534">
    <property type="entry name" value="MUTSac"/>
    <property type="match status" value="1"/>
</dbReference>
<keyword evidence="2" id="KW-0067">ATP-binding</keyword>
<evidence type="ECO:0000256" key="1">
    <source>
        <dbReference type="ARBA" id="ARBA00022741"/>
    </source>
</evidence>
<name>A0ABT4L205_9SPHI</name>
<dbReference type="InterPro" id="IPR027417">
    <property type="entry name" value="P-loop_NTPase"/>
</dbReference>
<dbReference type="InterPro" id="IPR045076">
    <property type="entry name" value="MutS"/>
</dbReference>
<keyword evidence="4" id="KW-1133">Transmembrane helix</keyword>
<evidence type="ECO:0000313" key="7">
    <source>
        <dbReference type="Proteomes" id="UP001144341"/>
    </source>
</evidence>
<reference evidence="6" key="1">
    <citation type="submission" date="2022-12" db="EMBL/GenBank/DDBJ databases">
        <title>Genome sequence of SJ11.</title>
        <authorList>
            <person name="Woo H."/>
        </authorList>
    </citation>
    <scope>NUCLEOTIDE SEQUENCE</scope>
    <source>
        <strain evidence="6">SJ11</strain>
    </source>
</reference>
<protein>
    <submittedName>
        <fullName evidence="6">DNA mismatch repair protein MutS</fullName>
    </submittedName>
</protein>
<dbReference type="Pfam" id="PF00488">
    <property type="entry name" value="MutS_V"/>
    <property type="match status" value="1"/>
</dbReference>
<keyword evidence="7" id="KW-1185">Reference proteome</keyword>
<feature type="transmembrane region" description="Helical" evidence="4">
    <location>
        <begin position="35"/>
        <end position="53"/>
    </location>
</feature>
<evidence type="ECO:0000259" key="5">
    <source>
        <dbReference type="SMART" id="SM00534"/>
    </source>
</evidence>
<accession>A0ABT4L205</accession>
<evidence type="ECO:0000313" key="6">
    <source>
        <dbReference type="EMBL" id="MCZ4225213.1"/>
    </source>
</evidence>
<sequence>MVKTREQIKTEYIQKVDGATTQLNTTKTLIDKLSLVRIGLFLIEVLLFVLLLNSGDNNWRTLIQILMVIPVLGFVAIVRKQSKLDKKLSFEKKLLWVYQNELNVLNGLENGYDSGQRFESESHPYTSDLDIFGNSSLFALTNRCSTKTGNEVLASGFAELKTIDEIIVRQEAIKEMVTFTGKTYEFRANLLGHEAEKIELIKSQLSTKLANQLSFTKDSFFRFYVALVPFITIFLFVGGLFFGGIFWKFFVFFFFAHIGWNSIFSKKIDLVFYSFSGSSNLLKAYSEAIQWTETQQWKSTYFLNLVQGDSAVSKEIKSLSKIIQNFDSRLNLMIGSLLNALLLWDFRCCIQLEKWLQSASKDVISSLNNLGHFEEIISHSTLSYNEPEWVFPQIENSFALSATAVGHPLIREQARIVNDFNLENKATVDIVTGSNMAGKSTFLRTVGINMVLAYSGAPVCAQEMKLSVFALNTYMRIKDSLNENTSTFKAELNRLKMILTNVTQNENTFILIDEMLRGTNSRDKYLGSKVFIEKLLELKKPALFATHDLQLADMEQEHPQTLRNFHFDIAIKNGEMMFDYKLKAGPCTTFNAAILLKEIGLALD</sequence>
<dbReference type="InterPro" id="IPR000432">
    <property type="entry name" value="DNA_mismatch_repair_MutS_C"/>
</dbReference>
<dbReference type="EMBL" id="JAPWGL010000005">
    <property type="protein sequence ID" value="MCZ4225213.1"/>
    <property type="molecule type" value="Genomic_DNA"/>
</dbReference>
<dbReference type="Gene3D" id="3.40.50.300">
    <property type="entry name" value="P-loop containing nucleotide triphosphate hydrolases"/>
    <property type="match status" value="1"/>
</dbReference>
<keyword evidence="1" id="KW-0547">Nucleotide-binding</keyword>
<feature type="transmembrane region" description="Helical" evidence="4">
    <location>
        <begin position="59"/>
        <end position="78"/>
    </location>
</feature>
<dbReference type="RefSeq" id="WP_269416871.1">
    <property type="nucleotide sequence ID" value="NZ_JAPWGL010000005.1"/>
</dbReference>
<dbReference type="SUPFAM" id="SSF52540">
    <property type="entry name" value="P-loop containing nucleoside triphosphate hydrolases"/>
    <property type="match status" value="1"/>
</dbReference>
<proteinExistence type="predicted"/>
<dbReference type="Proteomes" id="UP001144341">
    <property type="component" value="Unassembled WGS sequence"/>
</dbReference>
<feature type="domain" description="DNA mismatch repair proteins mutS family" evidence="5">
    <location>
        <begin position="426"/>
        <end position="601"/>
    </location>
</feature>
<keyword evidence="4" id="KW-0812">Transmembrane</keyword>
<evidence type="ECO:0000256" key="3">
    <source>
        <dbReference type="ARBA" id="ARBA00023125"/>
    </source>
</evidence>
<evidence type="ECO:0000256" key="4">
    <source>
        <dbReference type="SAM" id="Phobius"/>
    </source>
</evidence>
<gene>
    <name evidence="6" type="ORF">O0931_18005</name>
</gene>
<keyword evidence="3" id="KW-0238">DNA-binding</keyword>
<evidence type="ECO:0000256" key="2">
    <source>
        <dbReference type="ARBA" id="ARBA00022840"/>
    </source>
</evidence>
<comment type="caution">
    <text evidence="6">The sequence shown here is derived from an EMBL/GenBank/DDBJ whole genome shotgun (WGS) entry which is preliminary data.</text>
</comment>
<dbReference type="PANTHER" id="PTHR11361:SF99">
    <property type="entry name" value="DNA MISMATCH REPAIR PROTEIN"/>
    <property type="match status" value="1"/>
</dbReference>
<dbReference type="PANTHER" id="PTHR11361">
    <property type="entry name" value="DNA MISMATCH REPAIR PROTEIN MUTS FAMILY MEMBER"/>
    <property type="match status" value="1"/>
</dbReference>
<organism evidence="6 7">
    <name type="scientific">Pedobacter rhodius</name>
    <dbReference type="NCBI Taxonomy" id="3004098"/>
    <lineage>
        <taxon>Bacteria</taxon>
        <taxon>Pseudomonadati</taxon>
        <taxon>Bacteroidota</taxon>
        <taxon>Sphingobacteriia</taxon>
        <taxon>Sphingobacteriales</taxon>
        <taxon>Sphingobacteriaceae</taxon>
        <taxon>Pedobacter</taxon>
    </lineage>
</organism>
<keyword evidence="4" id="KW-0472">Membrane</keyword>
<feature type="transmembrane region" description="Helical" evidence="4">
    <location>
        <begin position="221"/>
        <end position="239"/>
    </location>
</feature>